<dbReference type="GO" id="GO:0006508">
    <property type="term" value="P:proteolysis"/>
    <property type="evidence" value="ECO:0007669"/>
    <property type="project" value="InterPro"/>
</dbReference>
<dbReference type="Proteomes" id="UP000321039">
    <property type="component" value="Unassembled WGS sequence"/>
</dbReference>
<dbReference type="EMBL" id="VRZA01000001">
    <property type="protein sequence ID" value="TXS95989.1"/>
    <property type="molecule type" value="Genomic_DNA"/>
</dbReference>
<dbReference type="InterPro" id="IPR043504">
    <property type="entry name" value="Peptidase_S1_PA_chymotrypsin"/>
</dbReference>
<dbReference type="PANTHER" id="PTHR15462">
    <property type="entry name" value="SERINE PROTEASE"/>
    <property type="match status" value="1"/>
</dbReference>
<dbReference type="SUPFAM" id="SSF50494">
    <property type="entry name" value="Trypsin-like serine proteases"/>
    <property type="match status" value="1"/>
</dbReference>
<evidence type="ECO:0000256" key="1">
    <source>
        <dbReference type="ARBA" id="ARBA00022729"/>
    </source>
</evidence>
<dbReference type="PROSITE" id="PS00134">
    <property type="entry name" value="TRYPSIN_HIS"/>
    <property type="match status" value="1"/>
</dbReference>
<accession>A0A5C9A7A9</accession>
<keyword evidence="1" id="KW-0732">Signal</keyword>
<name>A0A5C9A7A9_9GAMM</name>
<sequence length="431" mass="44380">MLDPRGLAYLKGANGRLRPYGHEVAAAPAPAKGKPPGDDAVPPSVSDMSPASGATIGSQATFSATVTDASGIKTVSFVINLPSGQSQSFSPSASGDVYSLGLSGFSDGDWSWQVQATDGAGKGGNTTLTAPVSFTVDTGGTAPPPSGDIIINSSWAGGGEVQDAAGRIYFQMPEIQRRGRTESITWLSYVCSGTVVNDGVSGRSVILTAAHCVYDDVAKLFARNVLFIPNQAGTDGSGTDTQCGNDPIGCWAPAFGVVDVDWTTATFPDNIPWDYAFYVVDDSDTAAHTAGLYPSSSVLDVAATPMDISFAAPVLDEYTYALGYSYSEDPNFMYCAEAVTTEGSYNDWWLPNCGLSGGASGGPWVQPADSEDESLGTGPVMSVNSWGYTNSPGMAGPQLNGTSASCLFDIAKDSDATPIGTADGEAGIIGC</sequence>
<dbReference type="Pfam" id="PF17957">
    <property type="entry name" value="Big_7"/>
    <property type="match status" value="1"/>
</dbReference>
<organism evidence="3 4">
    <name type="scientific">Parahaliea maris</name>
    <dbReference type="NCBI Taxonomy" id="2716870"/>
    <lineage>
        <taxon>Bacteria</taxon>
        <taxon>Pseudomonadati</taxon>
        <taxon>Pseudomonadota</taxon>
        <taxon>Gammaproteobacteria</taxon>
        <taxon>Cellvibrionales</taxon>
        <taxon>Halieaceae</taxon>
        <taxon>Parahaliea</taxon>
    </lineage>
</organism>
<dbReference type="GO" id="GO:0004252">
    <property type="term" value="F:serine-type endopeptidase activity"/>
    <property type="evidence" value="ECO:0007669"/>
    <property type="project" value="InterPro"/>
</dbReference>
<reference evidence="3 4" key="1">
    <citation type="submission" date="2019-08" db="EMBL/GenBank/DDBJ databases">
        <title>Parahaliea maris sp. nov., isolated from the surface seawater.</title>
        <authorList>
            <person name="Liu Y."/>
        </authorList>
    </citation>
    <scope>NUCLEOTIDE SEQUENCE [LARGE SCALE GENOMIC DNA]</scope>
    <source>
        <strain evidence="3 4">HSLHS9</strain>
    </source>
</reference>
<evidence type="ECO:0000313" key="4">
    <source>
        <dbReference type="Proteomes" id="UP000321039"/>
    </source>
</evidence>
<evidence type="ECO:0000313" key="3">
    <source>
        <dbReference type="EMBL" id="TXS95989.1"/>
    </source>
</evidence>
<evidence type="ECO:0000256" key="2">
    <source>
        <dbReference type="SAM" id="MobiDB-lite"/>
    </source>
</evidence>
<dbReference type="InterPro" id="IPR009003">
    <property type="entry name" value="Peptidase_S1_PA"/>
</dbReference>
<feature type="region of interest" description="Disordered" evidence="2">
    <location>
        <begin position="26"/>
        <end position="52"/>
    </location>
</feature>
<feature type="compositionally biased region" description="Low complexity" evidence="2">
    <location>
        <begin position="26"/>
        <end position="40"/>
    </location>
</feature>
<dbReference type="Gene3D" id="2.60.40.10">
    <property type="entry name" value="Immunoglobulins"/>
    <property type="match status" value="1"/>
</dbReference>
<evidence type="ECO:0008006" key="5">
    <source>
        <dbReference type="Google" id="ProtNLM"/>
    </source>
</evidence>
<comment type="caution">
    <text evidence="3">The sequence shown here is derived from an EMBL/GenBank/DDBJ whole genome shotgun (WGS) entry which is preliminary data.</text>
</comment>
<gene>
    <name evidence="3" type="ORF">FV139_00305</name>
</gene>
<dbReference type="InterPro" id="IPR050966">
    <property type="entry name" value="Glutamyl_endopeptidase"/>
</dbReference>
<dbReference type="PANTHER" id="PTHR15462:SF19">
    <property type="entry name" value="PEPTIDASE S1 DOMAIN-CONTAINING PROTEIN"/>
    <property type="match status" value="1"/>
</dbReference>
<proteinExistence type="predicted"/>
<dbReference type="InterPro" id="IPR013783">
    <property type="entry name" value="Ig-like_fold"/>
</dbReference>
<keyword evidence="4" id="KW-1185">Reference proteome</keyword>
<dbReference type="Gene3D" id="2.40.10.10">
    <property type="entry name" value="Trypsin-like serine proteases"/>
    <property type="match status" value="2"/>
</dbReference>
<dbReference type="AlphaFoldDB" id="A0A5C9A7A9"/>
<protein>
    <recommendedName>
        <fullName evidence="5">Trypsin-like serine protease</fullName>
    </recommendedName>
</protein>
<dbReference type="RefSeq" id="WP_148066259.1">
    <property type="nucleotide sequence ID" value="NZ_VRZA01000001.1"/>
</dbReference>
<dbReference type="InterPro" id="IPR018114">
    <property type="entry name" value="TRYPSIN_HIS"/>
</dbReference>